<dbReference type="Gene3D" id="3.40.50.10190">
    <property type="entry name" value="BRCT domain"/>
    <property type="match status" value="1"/>
</dbReference>
<dbReference type="CDD" id="cd17745">
    <property type="entry name" value="BRCT_p53bp1_rpt1"/>
    <property type="match status" value="1"/>
</dbReference>
<evidence type="ECO:0000256" key="3">
    <source>
        <dbReference type="ARBA" id="ARBA00023242"/>
    </source>
</evidence>
<feature type="region of interest" description="Disordered" evidence="4">
    <location>
        <begin position="143"/>
        <end position="199"/>
    </location>
</feature>
<dbReference type="STRING" id="870435.A0A0C3JX23"/>
<feature type="compositionally biased region" description="Polar residues" evidence="4">
    <location>
        <begin position="488"/>
        <end position="505"/>
    </location>
</feature>
<dbReference type="InterPro" id="IPR047250">
    <property type="entry name" value="BRCT_p53bp1-like_rpt2"/>
</dbReference>
<proteinExistence type="predicted"/>
<dbReference type="OrthoDB" id="129353at2759"/>
<dbReference type="SMART" id="SM00292">
    <property type="entry name" value="BRCT"/>
    <property type="match status" value="1"/>
</dbReference>
<feature type="region of interest" description="Disordered" evidence="4">
    <location>
        <begin position="227"/>
        <end position="256"/>
    </location>
</feature>
<dbReference type="Pfam" id="PF18115">
    <property type="entry name" value="Tudor_3"/>
    <property type="match status" value="1"/>
</dbReference>
<dbReference type="SUPFAM" id="SSF63748">
    <property type="entry name" value="Tudor/PWWP/MBT"/>
    <property type="match status" value="1"/>
</dbReference>
<dbReference type="EMBL" id="KN831946">
    <property type="protein sequence ID" value="KIO13688.1"/>
    <property type="molecule type" value="Genomic_DNA"/>
</dbReference>
<dbReference type="InterPro" id="IPR041297">
    <property type="entry name" value="Crb2_Tudor"/>
</dbReference>
<evidence type="ECO:0000256" key="4">
    <source>
        <dbReference type="SAM" id="MobiDB-lite"/>
    </source>
</evidence>
<dbReference type="GO" id="GO:0042393">
    <property type="term" value="F:histone binding"/>
    <property type="evidence" value="ECO:0007669"/>
    <property type="project" value="TreeGrafter"/>
</dbReference>
<organism evidence="6 7">
    <name type="scientific">Pisolithus tinctorius Marx 270</name>
    <dbReference type="NCBI Taxonomy" id="870435"/>
    <lineage>
        <taxon>Eukaryota</taxon>
        <taxon>Fungi</taxon>
        <taxon>Dikarya</taxon>
        <taxon>Basidiomycota</taxon>
        <taxon>Agaricomycotina</taxon>
        <taxon>Agaricomycetes</taxon>
        <taxon>Agaricomycetidae</taxon>
        <taxon>Boletales</taxon>
        <taxon>Sclerodermatineae</taxon>
        <taxon>Pisolithaceae</taxon>
        <taxon>Pisolithus</taxon>
    </lineage>
</organism>
<comment type="subcellular location">
    <subcellularLocation>
        <location evidence="1">Nucleus</location>
    </subcellularLocation>
</comment>
<dbReference type="InterPro" id="IPR047249">
    <property type="entry name" value="BRCT_p53bp1-like_rpt1"/>
</dbReference>
<dbReference type="InterPro" id="IPR047252">
    <property type="entry name" value="TP53BP1-like"/>
</dbReference>
<dbReference type="Proteomes" id="UP000054217">
    <property type="component" value="Unassembled WGS sequence"/>
</dbReference>
<keyword evidence="2" id="KW-0227">DNA damage</keyword>
<sequence length="1198" mass="130574">MNRFDDRSDAVQSQPTQLIDYALAAPLAHLEHDNGRRRIPERQQQDEGFSEESIVPPRREAVPRYFLCDQAPLTGQNNGCEEWGPQNENTTAGSKENKEHYHNVDQTRPSSPHDVQATIKEPGLGNSIPLTASVIRKVNGARAISCGPPNSKTSEPPSLAHPTKSLPPLMMNRYRRSPSPPSQDSFGGPVSQDPGEHFLATTRQFNVPLSDLGAPTQLDDVDPEIPLSDASEHRTSLGSTMTDYKGRRANSSVASPRLGGEVLVAATPSHTSESAEPSGIADVRRADVPFLTNVGADHGSQESTQPFDFDQTPSSFDRMLDKVAADKASRPVQEPVPTQTTVLDPTPPNVSTDVEPPTHPVSGEQSGRQRRSETPQWVSSATHAAVASSNPRSLLRLVNPMNEYRIAKLRQMHGDVAPPSYVGTSARAQAQLSSVEQRLPTKSTSEARHAPSRTETAGRPIRGYRESPDQGSDSLDVVPDSEPLRAGLSNTSNADVPDSSPQKSSLPARKANPEHTPRDHVSKPPGTQERFSESDDDDDVPLLLKLATKSGKVPPVQTEGRTRISRKPKSLPAATSTTITNNGPVLADERGKSPANAKGRPSVRGKSRSKEPTIVPSSAPEQDLHGKDVPELPSVGASSRIEHKKQKTKDVPTAPRGRSMSAASKGVKRKRPPSASTESSEDDGSSELPMFAKEEEEETEMEEQEEGDSGSTYDHDMDVVSPPSVPKTGLPHKRRRIEEVKPSSAPKGATSVHRPSATPAPGARSIKRLRSGASTSRAASEPATRVFALWKQDGHYYSGVVHSALPRRGSTKYLVKFDDGTEDEVELKNMRCCEPNVGDNVIVSNGARGKVSDVRELESRGTFLVNVDDGKKTMTSEVELADIRIANRALQNQWKNRILNPEAIVTVVKPRLLTDTATPSHQSLASLSGRPQRELAKTGFVVTLSPKNSNPEQTKKSTISAIEQHGGELIDDWSSVFTMEGRHSQSNKRWTVTPDDFHFKEGVALDRVFLLADDANQKPKFLIALALGIPCLSFEWLTKVTKFSEDWQPFLLSAGYSDALGARVSQLVDLDWGNCSEYLQDILSNRVSPKLFSDRKFLCIGADFVPPYRGRKNASNLGRVREATRAVPWIILCMGASKVEAITDIKQVSSKELRSFDYVIVKDTADVEDLGAVTVATVTWVKECLISSRVVPTNWTQA</sequence>
<feature type="region of interest" description="Disordered" evidence="4">
    <location>
        <begin position="31"/>
        <end position="57"/>
    </location>
</feature>
<dbReference type="InterPro" id="IPR036420">
    <property type="entry name" value="BRCT_dom_sf"/>
</dbReference>
<feature type="compositionally biased region" description="Basic and acidic residues" evidence="4">
    <location>
        <begin position="318"/>
        <end position="329"/>
    </location>
</feature>
<dbReference type="CDD" id="cd17724">
    <property type="entry name" value="BRCT_p53bp1_rpt2"/>
    <property type="match status" value="1"/>
</dbReference>
<reference evidence="6 7" key="1">
    <citation type="submission" date="2014-04" db="EMBL/GenBank/DDBJ databases">
        <authorList>
            <consortium name="DOE Joint Genome Institute"/>
            <person name="Kuo A."/>
            <person name="Kohler A."/>
            <person name="Costa M.D."/>
            <person name="Nagy L.G."/>
            <person name="Floudas D."/>
            <person name="Copeland A."/>
            <person name="Barry K.W."/>
            <person name="Cichocki N."/>
            <person name="Veneault-Fourrey C."/>
            <person name="LaButti K."/>
            <person name="Lindquist E.A."/>
            <person name="Lipzen A."/>
            <person name="Lundell T."/>
            <person name="Morin E."/>
            <person name="Murat C."/>
            <person name="Sun H."/>
            <person name="Tunlid A."/>
            <person name="Henrissat B."/>
            <person name="Grigoriev I.V."/>
            <person name="Hibbett D.S."/>
            <person name="Martin F."/>
            <person name="Nordberg H.P."/>
            <person name="Cantor M.N."/>
            <person name="Hua S.X."/>
        </authorList>
    </citation>
    <scope>NUCLEOTIDE SEQUENCE [LARGE SCALE GENOMIC DNA]</scope>
    <source>
        <strain evidence="6 7">Marx 270</strain>
    </source>
</reference>
<evidence type="ECO:0000313" key="7">
    <source>
        <dbReference type="Proteomes" id="UP000054217"/>
    </source>
</evidence>
<feature type="compositionally biased region" description="Basic and acidic residues" evidence="4">
    <location>
        <begin position="31"/>
        <end position="45"/>
    </location>
</feature>
<dbReference type="CDD" id="cd20383">
    <property type="entry name" value="Tudor_53BP1"/>
    <property type="match status" value="1"/>
</dbReference>
<dbReference type="HOGENOM" id="CLU_007788_0_0_1"/>
<dbReference type="SUPFAM" id="SSF52113">
    <property type="entry name" value="BRCT domain"/>
    <property type="match status" value="1"/>
</dbReference>
<evidence type="ECO:0000259" key="5">
    <source>
        <dbReference type="SMART" id="SM00292"/>
    </source>
</evidence>
<keyword evidence="7" id="KW-1185">Reference proteome</keyword>
<feature type="region of interest" description="Disordered" evidence="4">
    <location>
        <begin position="427"/>
        <end position="781"/>
    </location>
</feature>
<dbReference type="AlphaFoldDB" id="A0A0C3JX23"/>
<feature type="compositionally biased region" description="Polar residues" evidence="4">
    <location>
        <begin position="301"/>
        <end position="315"/>
    </location>
</feature>
<feature type="domain" description="BRCT" evidence="5">
    <location>
        <begin position="934"/>
        <end position="1044"/>
    </location>
</feature>
<dbReference type="InterPro" id="IPR001357">
    <property type="entry name" value="BRCT_dom"/>
</dbReference>
<dbReference type="Gene3D" id="2.30.30.140">
    <property type="match status" value="1"/>
</dbReference>
<feature type="compositionally biased region" description="Basic and acidic residues" evidence="4">
    <location>
        <begin position="511"/>
        <end position="522"/>
    </location>
</feature>
<feature type="region of interest" description="Disordered" evidence="4">
    <location>
        <begin position="291"/>
        <end position="378"/>
    </location>
</feature>
<reference evidence="7" key="2">
    <citation type="submission" date="2015-01" db="EMBL/GenBank/DDBJ databases">
        <title>Evolutionary Origins and Diversification of the Mycorrhizal Mutualists.</title>
        <authorList>
            <consortium name="DOE Joint Genome Institute"/>
            <consortium name="Mycorrhizal Genomics Consortium"/>
            <person name="Kohler A."/>
            <person name="Kuo A."/>
            <person name="Nagy L.G."/>
            <person name="Floudas D."/>
            <person name="Copeland A."/>
            <person name="Barry K.W."/>
            <person name="Cichocki N."/>
            <person name="Veneault-Fourrey C."/>
            <person name="LaButti K."/>
            <person name="Lindquist E.A."/>
            <person name="Lipzen A."/>
            <person name="Lundell T."/>
            <person name="Morin E."/>
            <person name="Murat C."/>
            <person name="Riley R."/>
            <person name="Ohm R."/>
            <person name="Sun H."/>
            <person name="Tunlid A."/>
            <person name="Henrissat B."/>
            <person name="Grigoriev I.V."/>
            <person name="Hibbett D.S."/>
            <person name="Martin F."/>
        </authorList>
    </citation>
    <scope>NUCLEOTIDE SEQUENCE [LARGE SCALE GENOMIC DNA]</scope>
    <source>
        <strain evidence="7">Marx 270</strain>
    </source>
</reference>
<dbReference type="GO" id="GO:0000077">
    <property type="term" value="P:DNA damage checkpoint signaling"/>
    <property type="evidence" value="ECO:0007669"/>
    <property type="project" value="TreeGrafter"/>
</dbReference>
<dbReference type="PANTHER" id="PTHR15321:SF3">
    <property type="entry name" value="TP53-BINDING PROTEIN 1"/>
    <property type="match status" value="1"/>
</dbReference>
<feature type="compositionally biased region" description="Polar residues" evidence="4">
    <location>
        <begin position="427"/>
        <end position="444"/>
    </location>
</feature>
<gene>
    <name evidence="6" type="ORF">M404DRAFT_993230</name>
</gene>
<evidence type="ECO:0000256" key="2">
    <source>
        <dbReference type="ARBA" id="ARBA00022763"/>
    </source>
</evidence>
<dbReference type="GO" id="GO:0005634">
    <property type="term" value="C:nucleus"/>
    <property type="evidence" value="ECO:0007669"/>
    <property type="project" value="UniProtKB-SubCell"/>
</dbReference>
<evidence type="ECO:0000256" key="1">
    <source>
        <dbReference type="ARBA" id="ARBA00004123"/>
    </source>
</evidence>
<dbReference type="InParanoid" id="A0A0C3JX23"/>
<evidence type="ECO:0000313" key="6">
    <source>
        <dbReference type="EMBL" id="KIO13688.1"/>
    </source>
</evidence>
<feature type="compositionally biased region" description="Polar residues" evidence="4">
    <location>
        <begin position="573"/>
        <end position="583"/>
    </location>
</feature>
<feature type="compositionally biased region" description="Acidic residues" evidence="4">
    <location>
        <begin position="694"/>
        <end position="708"/>
    </location>
</feature>
<dbReference type="PANTHER" id="PTHR15321">
    <property type="entry name" value="TUMOR SUPPRESSOR P53-BINDING PROTEIN 1"/>
    <property type="match status" value="1"/>
</dbReference>
<feature type="region of interest" description="Disordered" evidence="4">
    <location>
        <begin position="267"/>
        <end position="286"/>
    </location>
</feature>
<dbReference type="GO" id="GO:0045944">
    <property type="term" value="P:positive regulation of transcription by RNA polymerase II"/>
    <property type="evidence" value="ECO:0007669"/>
    <property type="project" value="TreeGrafter"/>
</dbReference>
<accession>A0A0C3JX23</accession>
<name>A0A0C3JX23_PISTI</name>
<keyword evidence="3" id="KW-0539">Nucleus</keyword>
<protein>
    <recommendedName>
        <fullName evidence="5">BRCT domain-containing protein</fullName>
    </recommendedName>
</protein>